<name>A0A9J6C088_POLVA</name>
<dbReference type="Proteomes" id="UP001107558">
    <property type="component" value="Chromosome 2"/>
</dbReference>
<accession>A0A9J6C088</accession>
<dbReference type="AlphaFoldDB" id="A0A9J6C088"/>
<evidence type="ECO:0000313" key="3">
    <source>
        <dbReference type="Proteomes" id="UP001107558"/>
    </source>
</evidence>
<dbReference type="EMBL" id="JADBJN010000002">
    <property type="protein sequence ID" value="KAG5675328.1"/>
    <property type="molecule type" value="Genomic_DNA"/>
</dbReference>
<protein>
    <submittedName>
        <fullName evidence="2">Uncharacterized protein</fullName>
    </submittedName>
</protein>
<keyword evidence="3" id="KW-1185">Reference proteome</keyword>
<feature type="region of interest" description="Disordered" evidence="1">
    <location>
        <begin position="313"/>
        <end position="333"/>
    </location>
</feature>
<proteinExistence type="predicted"/>
<evidence type="ECO:0000313" key="2">
    <source>
        <dbReference type="EMBL" id="KAG5675328.1"/>
    </source>
</evidence>
<comment type="caution">
    <text evidence="2">The sequence shown here is derived from an EMBL/GenBank/DDBJ whole genome shotgun (WGS) entry which is preliminary data.</text>
</comment>
<feature type="compositionally biased region" description="Gly residues" evidence="1">
    <location>
        <begin position="316"/>
        <end position="325"/>
    </location>
</feature>
<evidence type="ECO:0000256" key="1">
    <source>
        <dbReference type="SAM" id="MobiDB-lite"/>
    </source>
</evidence>
<gene>
    <name evidence="2" type="ORF">PVAND_005239</name>
</gene>
<sequence>MSVDEVMKEDTPLNNKMICDKLVNGTVIEMQSLEISNFSFETTLSSIKRQFESLNVEVKWNDLEFGGLIFIKSDEASVSNRAILLASLSWLQNLVTKLPNFSNNNSFYIRNEAPNGNNLLITKPFECLHGELQWIENKQNWIEARNLTWISREWLDTSAALDKIISIVRESLRYFIIETVKEKEYIIYRIGFYSNDSGRRISQIISDHNNMIIEGRWNLKLSLIPSMMDTDPEFIHHKFSDSNFVEYSDPVKKYPKSSLEFDSYVLHRKVKEKAISRKEAEKLIGLKIRSEKQFNSYINNKVTEGCKPFEDKNFRGGRGGRGGSHGHSYKRGYSSCHHRAHPGFFSRSYQQ</sequence>
<reference evidence="2" key="1">
    <citation type="submission" date="2021-03" db="EMBL/GenBank/DDBJ databases">
        <title>Chromosome level genome of the anhydrobiotic midge Polypedilum vanderplanki.</title>
        <authorList>
            <person name="Yoshida Y."/>
            <person name="Kikawada T."/>
            <person name="Gusev O."/>
        </authorList>
    </citation>
    <scope>NUCLEOTIDE SEQUENCE</scope>
    <source>
        <strain evidence="2">NIAS01</strain>
        <tissue evidence="2">Whole body or cell culture</tissue>
    </source>
</reference>
<organism evidence="2 3">
    <name type="scientific">Polypedilum vanderplanki</name>
    <name type="common">Sleeping chironomid midge</name>
    <dbReference type="NCBI Taxonomy" id="319348"/>
    <lineage>
        <taxon>Eukaryota</taxon>
        <taxon>Metazoa</taxon>
        <taxon>Ecdysozoa</taxon>
        <taxon>Arthropoda</taxon>
        <taxon>Hexapoda</taxon>
        <taxon>Insecta</taxon>
        <taxon>Pterygota</taxon>
        <taxon>Neoptera</taxon>
        <taxon>Endopterygota</taxon>
        <taxon>Diptera</taxon>
        <taxon>Nematocera</taxon>
        <taxon>Chironomoidea</taxon>
        <taxon>Chironomidae</taxon>
        <taxon>Chironominae</taxon>
        <taxon>Polypedilum</taxon>
        <taxon>Polypedilum</taxon>
    </lineage>
</organism>